<evidence type="ECO:0000256" key="7">
    <source>
        <dbReference type="ARBA" id="ARBA00022989"/>
    </source>
</evidence>
<dbReference type="NCBIfam" id="TIGR02532">
    <property type="entry name" value="IV_pilin_GFxxxE"/>
    <property type="match status" value="1"/>
</dbReference>
<keyword evidence="7" id="KW-1133">Transmembrane helix</keyword>
<feature type="domain" description="Type II secretion system protein GspI C-terminal" evidence="9">
    <location>
        <begin position="48"/>
        <end position="121"/>
    </location>
</feature>
<gene>
    <name evidence="10" type="ORF">SDC9_80411</name>
</gene>
<protein>
    <recommendedName>
        <fullName evidence="9">Type II secretion system protein GspI C-terminal domain-containing protein</fullName>
    </recommendedName>
</protein>
<dbReference type="InterPro" id="IPR045584">
    <property type="entry name" value="Pilin-like"/>
</dbReference>
<keyword evidence="4" id="KW-0488">Methylation</keyword>
<comment type="similarity">
    <text evidence="2">Belongs to the GSP I family.</text>
</comment>
<organism evidence="10">
    <name type="scientific">bioreactor metagenome</name>
    <dbReference type="NCBI Taxonomy" id="1076179"/>
    <lineage>
        <taxon>unclassified sequences</taxon>
        <taxon>metagenomes</taxon>
        <taxon>ecological metagenomes</taxon>
    </lineage>
</organism>
<evidence type="ECO:0000256" key="4">
    <source>
        <dbReference type="ARBA" id="ARBA00022481"/>
    </source>
</evidence>
<reference evidence="10" key="1">
    <citation type="submission" date="2019-08" db="EMBL/GenBank/DDBJ databases">
        <authorList>
            <person name="Kucharzyk K."/>
            <person name="Murdoch R.W."/>
            <person name="Higgins S."/>
            <person name="Loffler F."/>
        </authorList>
    </citation>
    <scope>NUCLEOTIDE SEQUENCE</scope>
</reference>
<dbReference type="Pfam" id="PF02501">
    <property type="entry name" value="T2SSI"/>
    <property type="match status" value="1"/>
</dbReference>
<evidence type="ECO:0000259" key="9">
    <source>
        <dbReference type="Pfam" id="PF02501"/>
    </source>
</evidence>
<evidence type="ECO:0000256" key="2">
    <source>
        <dbReference type="ARBA" id="ARBA00008358"/>
    </source>
</evidence>
<evidence type="ECO:0000256" key="8">
    <source>
        <dbReference type="ARBA" id="ARBA00023136"/>
    </source>
</evidence>
<dbReference type="SUPFAM" id="SSF54523">
    <property type="entry name" value="Pili subunits"/>
    <property type="match status" value="1"/>
</dbReference>
<evidence type="ECO:0000256" key="5">
    <source>
        <dbReference type="ARBA" id="ARBA00022519"/>
    </source>
</evidence>
<accession>A0A644YZ00</accession>
<dbReference type="Pfam" id="PF07963">
    <property type="entry name" value="N_methyl"/>
    <property type="match status" value="1"/>
</dbReference>
<name>A0A644YZ00_9ZZZZ</name>
<sequence length="124" mass="13780">MTRRAPLRRHAGFTLVEVLVALAIVAIALMAGSQATSALVTNSTRQTDVMLGHICAQNELVKTRLLRELPAFGDTQSLCEQAGRRYQVVTTISPLPNPQFRRVDAQVFDERYPVIRVSTIVGRY</sequence>
<dbReference type="EMBL" id="VSSQ01006776">
    <property type="protein sequence ID" value="MPM33830.1"/>
    <property type="molecule type" value="Genomic_DNA"/>
</dbReference>
<dbReference type="AlphaFoldDB" id="A0A644YZ00"/>
<evidence type="ECO:0000313" key="10">
    <source>
        <dbReference type="EMBL" id="MPM33830.1"/>
    </source>
</evidence>
<evidence type="ECO:0000256" key="3">
    <source>
        <dbReference type="ARBA" id="ARBA00022475"/>
    </source>
</evidence>
<dbReference type="PANTHER" id="PTHR38779:SF2">
    <property type="entry name" value="TYPE II SECRETION SYSTEM PROTEIN I-RELATED"/>
    <property type="match status" value="1"/>
</dbReference>
<comment type="caution">
    <text evidence="10">The sequence shown here is derived from an EMBL/GenBank/DDBJ whole genome shotgun (WGS) entry which is preliminary data.</text>
</comment>
<evidence type="ECO:0000256" key="1">
    <source>
        <dbReference type="ARBA" id="ARBA00004377"/>
    </source>
</evidence>
<dbReference type="InterPro" id="IPR010052">
    <property type="entry name" value="T2SS_protein-GspI"/>
</dbReference>
<keyword evidence="5" id="KW-0997">Cell inner membrane</keyword>
<keyword evidence="6" id="KW-0812">Transmembrane</keyword>
<dbReference type="PANTHER" id="PTHR38779">
    <property type="entry name" value="TYPE II SECRETION SYSTEM PROTEIN I-RELATED"/>
    <property type="match status" value="1"/>
</dbReference>
<keyword evidence="3" id="KW-1003">Cell membrane</keyword>
<keyword evidence="8" id="KW-0472">Membrane</keyword>
<proteinExistence type="inferred from homology"/>
<dbReference type="PROSITE" id="PS00409">
    <property type="entry name" value="PROKAR_NTER_METHYL"/>
    <property type="match status" value="1"/>
</dbReference>
<comment type="subcellular location">
    <subcellularLocation>
        <location evidence="1">Cell inner membrane</location>
        <topology evidence="1">Single-pass membrane protein</topology>
    </subcellularLocation>
</comment>
<dbReference type="NCBIfam" id="TIGR01707">
    <property type="entry name" value="gspI"/>
    <property type="match status" value="1"/>
</dbReference>
<dbReference type="GO" id="GO:0015628">
    <property type="term" value="P:protein secretion by the type II secretion system"/>
    <property type="evidence" value="ECO:0007669"/>
    <property type="project" value="InterPro"/>
</dbReference>
<dbReference type="InterPro" id="IPR012902">
    <property type="entry name" value="N_methyl_site"/>
</dbReference>
<dbReference type="GO" id="GO:0005886">
    <property type="term" value="C:plasma membrane"/>
    <property type="evidence" value="ECO:0007669"/>
    <property type="project" value="UniProtKB-SubCell"/>
</dbReference>
<evidence type="ECO:0000256" key="6">
    <source>
        <dbReference type="ARBA" id="ARBA00022692"/>
    </source>
</evidence>
<dbReference type="InterPro" id="IPR003413">
    <property type="entry name" value="T2SS_GspI_C"/>
</dbReference>
<dbReference type="GO" id="GO:0015627">
    <property type="term" value="C:type II protein secretion system complex"/>
    <property type="evidence" value="ECO:0007669"/>
    <property type="project" value="InterPro"/>
</dbReference>
<dbReference type="Gene3D" id="3.30.1300.30">
    <property type="entry name" value="GSPII I/J protein-like"/>
    <property type="match status" value="1"/>
</dbReference>